<sequence length="104" mass="11081">MFNVTETAIQAVGEYFKDMDVKPIRIFLTQGCGGQQLSMALDTIGDADAVHEAGGFQFIMNQTLLEQAKPVEIDYANTSFRISSNLELSGGCQSCGTAGSCCSS</sequence>
<dbReference type="Gene3D" id="2.60.300.12">
    <property type="entry name" value="HesB-like domain"/>
    <property type="match status" value="1"/>
</dbReference>
<dbReference type="NCBIfam" id="NF038090">
    <property type="entry name" value="IscA_HesB_Se"/>
    <property type="match status" value="1"/>
</dbReference>
<proteinExistence type="predicted"/>
<dbReference type="KEGG" id="dov:DSCO28_29510"/>
<dbReference type="InterPro" id="IPR035903">
    <property type="entry name" value="HesB-like_dom_sf"/>
</dbReference>
<dbReference type="SUPFAM" id="SSF89360">
    <property type="entry name" value="HesB-like domain"/>
    <property type="match status" value="1"/>
</dbReference>
<evidence type="ECO:0000313" key="1">
    <source>
        <dbReference type="EMBL" id="BBO82385.1"/>
    </source>
</evidence>
<reference evidence="1 2" key="1">
    <citation type="submission" date="2019-11" db="EMBL/GenBank/DDBJ databases">
        <title>Comparative genomics of hydrocarbon-degrading Desulfosarcina strains.</title>
        <authorList>
            <person name="Watanabe M."/>
            <person name="Kojima H."/>
            <person name="Fukui M."/>
        </authorList>
    </citation>
    <scope>NUCLEOTIDE SEQUENCE [LARGE SCALE GENOMIC DNA]</scope>
    <source>
        <strain evidence="1 2">28bB2T</strain>
    </source>
</reference>
<dbReference type="RefSeq" id="WP_155310750.1">
    <property type="nucleotide sequence ID" value="NZ_AP021876.1"/>
</dbReference>
<accession>A0A5K7ZNZ1</accession>
<protein>
    <recommendedName>
        <fullName evidence="3">Adhesin</fullName>
    </recommendedName>
</protein>
<evidence type="ECO:0000313" key="2">
    <source>
        <dbReference type="Proteomes" id="UP000425960"/>
    </source>
</evidence>
<evidence type="ECO:0008006" key="3">
    <source>
        <dbReference type="Google" id="ProtNLM"/>
    </source>
</evidence>
<name>A0A5K7ZNZ1_9BACT</name>
<dbReference type="Proteomes" id="UP000425960">
    <property type="component" value="Chromosome"/>
</dbReference>
<dbReference type="AlphaFoldDB" id="A0A5K7ZNZ1"/>
<dbReference type="EMBL" id="AP021876">
    <property type="protein sequence ID" value="BBO82385.1"/>
    <property type="molecule type" value="Genomic_DNA"/>
</dbReference>
<organism evidence="1 2">
    <name type="scientific">Desulfosarcina ovata subsp. sediminis</name>
    <dbReference type="NCBI Taxonomy" id="885957"/>
    <lineage>
        <taxon>Bacteria</taxon>
        <taxon>Pseudomonadati</taxon>
        <taxon>Thermodesulfobacteriota</taxon>
        <taxon>Desulfobacteria</taxon>
        <taxon>Desulfobacterales</taxon>
        <taxon>Desulfosarcinaceae</taxon>
        <taxon>Desulfosarcina</taxon>
    </lineage>
</organism>
<gene>
    <name evidence="1" type="ORF">DSCO28_29510</name>
</gene>